<feature type="transmembrane region" description="Helical" evidence="1">
    <location>
        <begin position="62"/>
        <end position="85"/>
    </location>
</feature>
<evidence type="ECO:0000313" key="3">
    <source>
        <dbReference type="WBParaSite" id="Hba_13631"/>
    </source>
</evidence>
<sequence length="161" mass="18499">MTSAARLLENAGVSLIKDKALISVSVTKQKEEIDTENQFDKWKAAQPTTIYDMSVNPKGDIYWWWTCITSVACSYNLIFITLLIFEKDSIFTGLRAILFVILSFLWTCGFSPECKRSELREQLTRDNNCQSYLIRIFEVSNNSSKFSYMHPIVSTLQTVID</sequence>
<dbReference type="Proteomes" id="UP000095283">
    <property type="component" value="Unplaced"/>
</dbReference>
<accession>A0A1I7X7T2</accession>
<keyword evidence="2" id="KW-1185">Reference proteome</keyword>
<reference evidence="3" key="1">
    <citation type="submission" date="2016-11" db="UniProtKB">
        <authorList>
            <consortium name="WormBaseParasite"/>
        </authorList>
    </citation>
    <scope>IDENTIFICATION</scope>
</reference>
<keyword evidence="1" id="KW-1133">Transmembrane helix</keyword>
<feature type="transmembrane region" description="Helical" evidence="1">
    <location>
        <begin position="92"/>
        <end position="112"/>
    </location>
</feature>
<organism evidence="2 3">
    <name type="scientific">Heterorhabditis bacteriophora</name>
    <name type="common">Entomopathogenic nematode worm</name>
    <dbReference type="NCBI Taxonomy" id="37862"/>
    <lineage>
        <taxon>Eukaryota</taxon>
        <taxon>Metazoa</taxon>
        <taxon>Ecdysozoa</taxon>
        <taxon>Nematoda</taxon>
        <taxon>Chromadorea</taxon>
        <taxon>Rhabditida</taxon>
        <taxon>Rhabditina</taxon>
        <taxon>Rhabditomorpha</taxon>
        <taxon>Strongyloidea</taxon>
        <taxon>Heterorhabditidae</taxon>
        <taxon>Heterorhabditis</taxon>
    </lineage>
</organism>
<dbReference type="AlphaFoldDB" id="A0A1I7X7T2"/>
<name>A0A1I7X7T2_HETBA</name>
<dbReference type="WBParaSite" id="Hba_13631">
    <property type="protein sequence ID" value="Hba_13631"/>
    <property type="gene ID" value="Hba_13631"/>
</dbReference>
<evidence type="ECO:0000256" key="1">
    <source>
        <dbReference type="SAM" id="Phobius"/>
    </source>
</evidence>
<keyword evidence="1" id="KW-0812">Transmembrane</keyword>
<keyword evidence="1" id="KW-0472">Membrane</keyword>
<evidence type="ECO:0000313" key="2">
    <source>
        <dbReference type="Proteomes" id="UP000095283"/>
    </source>
</evidence>
<proteinExistence type="predicted"/>
<protein>
    <submittedName>
        <fullName evidence="3">Transmembrane protein</fullName>
    </submittedName>
</protein>